<sequence length="115" mass="13778">MSNFSTSKIESLLKQNLHEWLINNKQLDPRIITLRIDKIILSKDLSLAKIFCYHESIDPPLLRKLNKQNYFIRKHIVNNMKIRKIPKFKFYESELETQDQKLDSILNEIAKKHND</sequence>
<dbReference type="Proteomes" id="UP001055955">
    <property type="component" value="Chromosome"/>
</dbReference>
<dbReference type="Gene3D" id="3.30.300.20">
    <property type="match status" value="1"/>
</dbReference>
<dbReference type="NCBIfam" id="TIGR00082">
    <property type="entry name" value="rbfA"/>
    <property type="match status" value="1"/>
</dbReference>
<dbReference type="InterPro" id="IPR023799">
    <property type="entry name" value="RbfA_dom_sf"/>
</dbReference>
<evidence type="ECO:0000313" key="2">
    <source>
        <dbReference type="EMBL" id="UTC24824.1"/>
    </source>
</evidence>
<keyword evidence="1" id="KW-0690">Ribosome biogenesis</keyword>
<accession>A0ABY5DKM6</accession>
<dbReference type="InterPro" id="IPR015946">
    <property type="entry name" value="KH_dom-like_a/b"/>
</dbReference>
<protein>
    <submittedName>
        <fullName evidence="2">30S ribosome-binding factor RbfA</fullName>
    </submittedName>
</protein>
<dbReference type="SUPFAM" id="SSF89919">
    <property type="entry name" value="Ribosome-binding factor A, RbfA"/>
    <property type="match status" value="1"/>
</dbReference>
<proteinExistence type="predicted"/>
<dbReference type="InterPro" id="IPR000238">
    <property type="entry name" value="RbfA"/>
</dbReference>
<organism evidence="2 3">
    <name type="scientific">Candidatus Comchoanobacter bicostacola</name>
    <dbReference type="NCBI Taxonomy" id="2919598"/>
    <lineage>
        <taxon>Bacteria</taxon>
        <taxon>Pseudomonadati</taxon>
        <taxon>Pseudomonadota</taxon>
        <taxon>Gammaproteobacteria</taxon>
        <taxon>Candidatus Comchoanobacterales</taxon>
        <taxon>Candidatus Comchoanobacteraceae</taxon>
        <taxon>Candidatus Comchoanobacter</taxon>
    </lineage>
</organism>
<reference evidence="2 3" key="1">
    <citation type="journal article" date="2022" name="Nat. Microbiol.">
        <title>The microbiome of a bacterivorous marine choanoflagellate contains a resource-demanding obligate bacterial associate.</title>
        <authorList>
            <person name="Needham D.M."/>
            <person name="Poirier C."/>
            <person name="Bachy C."/>
            <person name="George E.E."/>
            <person name="Wilken S."/>
            <person name="Yung C.C.M."/>
            <person name="Limardo A.J."/>
            <person name="Morando M."/>
            <person name="Sudek L."/>
            <person name="Malmstrom R.R."/>
            <person name="Keeling P.J."/>
            <person name="Santoro A.E."/>
            <person name="Worden A.Z."/>
        </authorList>
    </citation>
    <scope>NUCLEOTIDE SEQUENCE [LARGE SCALE GENOMIC DNA]</scope>
    <source>
        <strain evidence="2 3">Comchoano-1</strain>
    </source>
</reference>
<gene>
    <name evidence="2" type="primary">rbfA</name>
    <name evidence="2" type="ORF">MMH89_01485</name>
</gene>
<evidence type="ECO:0000313" key="3">
    <source>
        <dbReference type="Proteomes" id="UP001055955"/>
    </source>
</evidence>
<keyword evidence="3" id="KW-1185">Reference proteome</keyword>
<name>A0ABY5DKM6_9GAMM</name>
<evidence type="ECO:0000256" key="1">
    <source>
        <dbReference type="ARBA" id="ARBA00022517"/>
    </source>
</evidence>
<dbReference type="RefSeq" id="WP_258568613.1">
    <property type="nucleotide sequence ID" value="NZ_CP092900.1"/>
</dbReference>
<dbReference type="EMBL" id="CP092900">
    <property type="protein sequence ID" value="UTC24824.1"/>
    <property type="molecule type" value="Genomic_DNA"/>
</dbReference>
<dbReference type="Pfam" id="PF02033">
    <property type="entry name" value="RBFA"/>
    <property type="match status" value="1"/>
</dbReference>